<keyword evidence="9" id="KW-1185">Reference proteome</keyword>
<evidence type="ECO:0000313" key="9">
    <source>
        <dbReference type="Proteomes" id="UP000694523"/>
    </source>
</evidence>
<evidence type="ECO:0000256" key="6">
    <source>
        <dbReference type="SAM" id="MobiDB-lite"/>
    </source>
</evidence>
<keyword evidence="1" id="KW-0479">Metal-binding</keyword>
<dbReference type="SMART" id="SM00692">
    <property type="entry name" value="DM3"/>
    <property type="match status" value="1"/>
</dbReference>
<evidence type="ECO:0000256" key="4">
    <source>
        <dbReference type="ARBA" id="ARBA00023125"/>
    </source>
</evidence>
<dbReference type="PANTHER" id="PTHR46289:SF13">
    <property type="entry name" value="52 KDA REPRESSOR OF THE INHIBITOR OF THE PROTEIN KINASE-RELATED"/>
    <property type="match status" value="1"/>
</dbReference>
<keyword evidence="4 5" id="KW-0238">DNA-binding</keyword>
<evidence type="ECO:0000256" key="5">
    <source>
        <dbReference type="PROSITE-ProRule" id="PRU00309"/>
    </source>
</evidence>
<reference evidence="8" key="1">
    <citation type="submission" date="2025-08" db="UniProtKB">
        <authorList>
            <consortium name="Ensembl"/>
        </authorList>
    </citation>
    <scope>IDENTIFICATION</scope>
</reference>
<evidence type="ECO:0000256" key="1">
    <source>
        <dbReference type="ARBA" id="ARBA00022723"/>
    </source>
</evidence>
<keyword evidence="3" id="KW-0862">Zinc</keyword>
<dbReference type="Ensembl" id="ENSNMLT00000027490.1">
    <property type="protein sequence ID" value="ENSNMLP00000024576.1"/>
    <property type="gene ID" value="ENSNMLG00000015748.1"/>
</dbReference>
<evidence type="ECO:0000256" key="3">
    <source>
        <dbReference type="ARBA" id="ARBA00022833"/>
    </source>
</evidence>
<organism evidence="8 9">
    <name type="scientific">Neogobius melanostomus</name>
    <name type="common">round goby</name>
    <dbReference type="NCBI Taxonomy" id="47308"/>
    <lineage>
        <taxon>Eukaryota</taxon>
        <taxon>Metazoa</taxon>
        <taxon>Chordata</taxon>
        <taxon>Craniata</taxon>
        <taxon>Vertebrata</taxon>
        <taxon>Euteleostomi</taxon>
        <taxon>Actinopterygii</taxon>
        <taxon>Neopterygii</taxon>
        <taxon>Teleostei</taxon>
        <taxon>Neoteleostei</taxon>
        <taxon>Acanthomorphata</taxon>
        <taxon>Gobiaria</taxon>
        <taxon>Gobiiformes</taxon>
        <taxon>Gobioidei</taxon>
        <taxon>Gobiidae</taxon>
        <taxon>Benthophilinae</taxon>
        <taxon>Neogobiini</taxon>
        <taxon>Neogobius</taxon>
    </lineage>
</organism>
<accession>A0A8C6TMY5</accession>
<evidence type="ECO:0000256" key="2">
    <source>
        <dbReference type="ARBA" id="ARBA00022771"/>
    </source>
</evidence>
<dbReference type="Pfam" id="PF05485">
    <property type="entry name" value="THAP"/>
    <property type="match status" value="1"/>
</dbReference>
<sequence length="708" mass="79735">MLGHCVVPNCTGGKSDSQPLFRFPLDSERCKQWLEKCQRQDLIDKPPEQLYKYERVCGKHFEPSTMDSETQAGVVLKDDAVPTIFDEPEGTKTNPGKRKETANVSENEITGRKKMKKPDAEPAEEDTQTVPDEDDSSEYLKSIFEIVLLLVGHNILPTDQGSDSFGQSNFQALVDYRINSGDKILQKKWDENKEKFPDELNNLIDACEQCIRGKLVEEVVQNGPFSLLTDELVMISGELCLPILVRFVDQSNRQQERFLGFVSFSGDEDVLAEEVLSEITEKWGLKMEQCKGQAHACSGTHSSKIKKFASKVTEKFPAAVLTVRSTQTVNIAVASNMALSGVQLVTSTLKKIESFFSFSPLLTTEFEHAISLFYADREEKVNALKEICQTNWTSCHNVFEVGAEMYESLLLWLDSVNDNEDVRWSDQIAQEAMVISKALTDFEFLMTLIVLKNITALTKAFGKNMLGDAGDISCAANSLPAVLHSIKEVVDNIDVYHEFWYEEAMNIAAAVDVVVKVPRSFVRKQPESVVVQPDSYYKEHVSLAVVHGLYVELNDVFSECVLKTLKGLSLVPAAIYQKKSAKPDEDCVQFFKNDVPNAGALSAEFSCWWVKWSKKSKQEHFVANIQDTLQLTDMKFFPNMLAVFRQLAIMPCLSLESTSNAVYKRFKRYMENVPDKLKSKSIAFMNINSHVQCDLDAMVELYVNNGPK</sequence>
<dbReference type="AlphaFoldDB" id="A0A8C6TMY5"/>
<feature type="region of interest" description="Disordered" evidence="6">
    <location>
        <begin position="84"/>
        <end position="135"/>
    </location>
</feature>
<keyword evidence="2 5" id="KW-0863">Zinc-finger</keyword>
<proteinExistence type="predicted"/>
<evidence type="ECO:0000313" key="8">
    <source>
        <dbReference type="Ensembl" id="ENSNMLP00000024576.1"/>
    </source>
</evidence>
<dbReference type="InterPro" id="IPR006612">
    <property type="entry name" value="THAP_Znf"/>
</dbReference>
<name>A0A8C6TMY5_9GOBI</name>
<dbReference type="SMART" id="SM00980">
    <property type="entry name" value="THAP"/>
    <property type="match status" value="1"/>
</dbReference>
<dbReference type="Proteomes" id="UP000694523">
    <property type="component" value="Unplaced"/>
</dbReference>
<dbReference type="PROSITE" id="PS50950">
    <property type="entry name" value="ZF_THAP"/>
    <property type="match status" value="1"/>
</dbReference>
<feature type="compositionally biased region" description="Acidic residues" evidence="6">
    <location>
        <begin position="121"/>
        <end position="135"/>
    </location>
</feature>
<protein>
    <submittedName>
        <fullName evidence="8">THAP domain containing 12a</fullName>
    </submittedName>
</protein>
<evidence type="ECO:0000259" key="7">
    <source>
        <dbReference type="PROSITE" id="PS50950"/>
    </source>
</evidence>
<feature type="domain" description="THAP-type" evidence="7">
    <location>
        <begin position="1"/>
        <end position="85"/>
    </location>
</feature>
<dbReference type="SUPFAM" id="SSF57716">
    <property type="entry name" value="Glucocorticoid receptor-like (DNA-binding domain)"/>
    <property type="match status" value="1"/>
</dbReference>
<dbReference type="InterPro" id="IPR052958">
    <property type="entry name" value="IFN-induced_PKR_regulator"/>
</dbReference>
<reference evidence="8" key="2">
    <citation type="submission" date="2025-09" db="UniProtKB">
        <authorList>
            <consortium name="Ensembl"/>
        </authorList>
    </citation>
    <scope>IDENTIFICATION</scope>
</reference>
<dbReference type="PANTHER" id="PTHR46289">
    <property type="entry name" value="52 KDA REPRESSOR OF THE INHIBITOR OF THE PROTEIN KINASE-LIKE PROTEIN-RELATED"/>
    <property type="match status" value="1"/>
</dbReference>
<dbReference type="GO" id="GO:0003677">
    <property type="term" value="F:DNA binding"/>
    <property type="evidence" value="ECO:0007669"/>
    <property type="project" value="UniProtKB-UniRule"/>
</dbReference>
<dbReference type="GO" id="GO:0008270">
    <property type="term" value="F:zinc ion binding"/>
    <property type="evidence" value="ECO:0007669"/>
    <property type="project" value="UniProtKB-KW"/>
</dbReference>